<dbReference type="Pfam" id="PF15051">
    <property type="entry name" value="FAM198"/>
    <property type="match status" value="1"/>
</dbReference>
<evidence type="ECO:0000256" key="10">
    <source>
        <dbReference type="ARBA" id="ARBA00022737"/>
    </source>
</evidence>
<gene>
    <name evidence="35" type="primary">zgrf1</name>
    <name evidence="35" type="ORF">DAT39_011320</name>
</gene>
<dbReference type="InterPro" id="IPR000214">
    <property type="entry name" value="Znf_DNA_glyclase/AP_lyase"/>
</dbReference>
<dbReference type="GO" id="GO:0005694">
    <property type="term" value="C:chromosome"/>
    <property type="evidence" value="ECO:0007669"/>
    <property type="project" value="UniProtKB-SubCell"/>
</dbReference>
<evidence type="ECO:0000256" key="19">
    <source>
        <dbReference type="ARBA" id="ARBA00023239"/>
    </source>
</evidence>
<keyword evidence="22" id="KW-0326">Glycosidase</keyword>
<evidence type="ECO:0000256" key="14">
    <source>
        <dbReference type="ARBA" id="ARBA00022833"/>
    </source>
</evidence>
<dbReference type="InterPro" id="IPR029207">
    <property type="entry name" value="FAM198"/>
</dbReference>
<evidence type="ECO:0000256" key="22">
    <source>
        <dbReference type="ARBA" id="ARBA00023295"/>
    </source>
</evidence>
<comment type="subcellular location">
    <subcellularLocation>
        <location evidence="2">Chromosome</location>
    </subcellularLocation>
    <subcellularLocation>
        <location evidence="3">Endomembrane system</location>
    </subcellularLocation>
    <subcellularLocation>
        <location evidence="4">Golgi apparatus</location>
    </subcellularLocation>
    <subcellularLocation>
        <location evidence="1">Nucleus</location>
    </subcellularLocation>
</comment>
<feature type="compositionally biased region" description="Polar residues" evidence="29">
    <location>
        <begin position="760"/>
        <end position="771"/>
    </location>
</feature>
<dbReference type="PROSITE" id="PS51999">
    <property type="entry name" value="ZF_GRF"/>
    <property type="match status" value="1"/>
</dbReference>
<dbReference type="InterPro" id="IPR010979">
    <property type="entry name" value="Ribosomal_uS13-like_H2TH"/>
</dbReference>
<keyword evidence="15" id="KW-0333">Golgi apparatus</keyword>
<evidence type="ECO:0000259" key="32">
    <source>
        <dbReference type="PROSITE" id="PS51066"/>
    </source>
</evidence>
<dbReference type="InterPro" id="IPR015887">
    <property type="entry name" value="DNA_glyclase_Znf_dom_DNA_BS"/>
</dbReference>
<feature type="domain" description="RanBP2-type" evidence="31">
    <location>
        <begin position="777"/>
        <end position="806"/>
    </location>
</feature>
<dbReference type="InterPro" id="IPR036443">
    <property type="entry name" value="Znf_RanBP2_sf"/>
</dbReference>
<reference evidence="35" key="1">
    <citation type="submission" date="2020-07" db="EMBL/GenBank/DDBJ databases">
        <title>Clarias magur genome sequencing, assembly and annotation.</title>
        <authorList>
            <person name="Kushwaha B."/>
            <person name="Kumar R."/>
            <person name="Das P."/>
            <person name="Joshi C.G."/>
            <person name="Kumar D."/>
            <person name="Nagpure N.S."/>
            <person name="Pandey M."/>
            <person name="Agarwal S."/>
            <person name="Srivastava S."/>
            <person name="Singh M."/>
            <person name="Sahoo L."/>
            <person name="Jayasankar P."/>
            <person name="Meher P.K."/>
            <person name="Koringa P.G."/>
            <person name="Iquebal M.A."/>
            <person name="Das S.P."/>
            <person name="Bit A."/>
            <person name="Patnaik S."/>
            <person name="Patel N."/>
            <person name="Shah T.M."/>
            <person name="Hinsu A."/>
            <person name="Jena J.K."/>
        </authorList>
    </citation>
    <scope>NUCLEOTIDE SEQUENCE</scope>
    <source>
        <strain evidence="35">CIFAMagur01</strain>
        <tissue evidence="35">Testis</tissue>
    </source>
</reference>
<dbReference type="PANTHER" id="PTHR15905:SF1">
    <property type="entry name" value="GOLGI-ASSOCIATED KINASE 1B"/>
    <property type="match status" value="1"/>
</dbReference>
<dbReference type="Gene3D" id="1.10.8.50">
    <property type="match status" value="1"/>
</dbReference>
<dbReference type="InterPro" id="IPR012319">
    <property type="entry name" value="FPG_cat"/>
</dbReference>
<keyword evidence="35" id="KW-0255">Endonuclease</keyword>
<sequence>MEEHLLRPARSAHTLVHLTCLSCRRVFRSCWRLSRNRRALLLAFACLLYLFCVELWISPGEHDRNLTNSRRWILKRIPGSPSPTHSNVVYITLKSKRHKPAILRATVRSKSRRKKVRNHVENQSQDTTHHRGEETLRQAESRDPWRLVLHSFSKPGQLNHDDVADDDGNSIRIYSQKSPPWFSQADIETMRFLSKCKIRHVEVLEAENSPPMLLFKSVSGFNQSPGLASECDGQCGVIKRPEDMSEVFAFHLDRVLGLNRSLVSISRRFHALDGQLCPVTLYDPSVVPVPESRSGSVRWSSYLTSLQYRCWQRGVPRPEWSCSSLHHHEWSKVALFDFLLQNHQRLDRNCCGFRPRPQDSCVRLGYHGRCTDEEILELSHIVHRKTDPRRLVYINNNAFFDRGEENLDFKLLQGIKELPDGAVSVLRSQRLRQNLLQSLFVDEQFWENQGGRRGIDKLIDVIERRARVLLRYINAHGVNIVAMNTLRNDWFGVKGNNTVLVDTEAWPAKCSNYFQPRGGAQGDVFQCLRGCEYTGVQTLGKELFIYFGVRALRLHFGMDGSMRINAAERKDSRGHPPSLVVSLSEDTLSFYSTTAETRLSEDCMEKVRLMACLDVCSPSFSVCAAVEAVCRERGRSVCDILLDQAVLPGVGNIIKNEALVLSALNPAVKVNQLNPELVQHLVKMTRDFSMLFYQCRKRGSALSKHCKVYKRSSCGQCGGVVTVCRLGNDNRMTYFCSRCQTEDPTEIDISKLPGLKTSPRRASQNPTQNVDRSAMKEEEEWSCDLCTLINQPISRFCEACMSPHPLSRTETLKDPPFFTALIRFPHNTFSKPQQEVKLHRKAAFGNTTLVLSDLASGPATPPSHSATRRSHVGSDSSTAGIGTRPTEAHVSKRASSGFPSIPSKRRKMETGGEVQDEIQNTSGSGTTSLPTIPCCTTHRRPGVLRVVTKEGENKGRHFYTCALPRASQCNFFQ</sequence>
<dbReference type="PROSITE" id="PS51068">
    <property type="entry name" value="FPG_CAT"/>
    <property type="match status" value="1"/>
</dbReference>
<dbReference type="Pfam" id="PF06839">
    <property type="entry name" value="Zn_ribbon_GRF"/>
    <property type="match status" value="1"/>
</dbReference>
<dbReference type="SUPFAM" id="SSF81624">
    <property type="entry name" value="N-terminal domain of MutM-like DNA repair proteins"/>
    <property type="match status" value="1"/>
</dbReference>
<feature type="region of interest" description="Disordered" evidence="29">
    <location>
        <begin position="853"/>
        <end position="933"/>
    </location>
</feature>
<evidence type="ECO:0000256" key="17">
    <source>
        <dbReference type="ARBA" id="ARBA00023136"/>
    </source>
</evidence>
<evidence type="ECO:0000256" key="7">
    <source>
        <dbReference type="ARBA" id="ARBA00012720"/>
    </source>
</evidence>
<dbReference type="InterPro" id="IPR035937">
    <property type="entry name" value="FPG_N"/>
</dbReference>
<keyword evidence="13" id="KW-0378">Hydrolase</keyword>
<keyword evidence="35" id="KW-0540">Nuclease</keyword>
<evidence type="ECO:0000256" key="20">
    <source>
        <dbReference type="ARBA" id="ARBA00023242"/>
    </source>
</evidence>
<dbReference type="PROSITE" id="PS01358">
    <property type="entry name" value="ZF_RANBP2_1"/>
    <property type="match status" value="1"/>
</dbReference>
<evidence type="ECO:0000256" key="28">
    <source>
        <dbReference type="PROSITE-ProRule" id="PRU00322"/>
    </source>
</evidence>
<evidence type="ECO:0000256" key="6">
    <source>
        <dbReference type="ARBA" id="ARBA00009409"/>
    </source>
</evidence>
<keyword evidence="10" id="KW-0677">Repeat</keyword>
<organism evidence="35 36">
    <name type="scientific">Clarias magur</name>
    <name type="common">Asian catfish</name>
    <name type="synonym">Macropteronotus magur</name>
    <dbReference type="NCBI Taxonomy" id="1594786"/>
    <lineage>
        <taxon>Eukaryota</taxon>
        <taxon>Metazoa</taxon>
        <taxon>Chordata</taxon>
        <taxon>Craniata</taxon>
        <taxon>Vertebrata</taxon>
        <taxon>Euteleostomi</taxon>
        <taxon>Actinopterygii</taxon>
        <taxon>Neopterygii</taxon>
        <taxon>Teleostei</taxon>
        <taxon>Ostariophysi</taxon>
        <taxon>Siluriformes</taxon>
        <taxon>Clariidae</taxon>
        <taxon>Clarias</taxon>
    </lineage>
</organism>
<proteinExistence type="inferred from homology"/>
<dbReference type="SUPFAM" id="SSF90209">
    <property type="entry name" value="Ran binding protein zinc finger-like"/>
    <property type="match status" value="1"/>
</dbReference>
<dbReference type="EMBL" id="QNUK01000183">
    <property type="protein sequence ID" value="KAF5898938.1"/>
    <property type="molecule type" value="Genomic_DNA"/>
</dbReference>
<dbReference type="OrthoDB" id="498125at2759"/>
<dbReference type="GO" id="GO:0019104">
    <property type="term" value="F:DNA N-glycosylase activity"/>
    <property type="evidence" value="ECO:0007669"/>
    <property type="project" value="InterPro"/>
</dbReference>
<dbReference type="Gene3D" id="2.30.30.380">
    <property type="entry name" value="Zn-finger domain of Sec23/24"/>
    <property type="match status" value="1"/>
</dbReference>
<dbReference type="PROSITE" id="PS01242">
    <property type="entry name" value="ZF_FPG_1"/>
    <property type="match status" value="1"/>
</dbReference>
<dbReference type="PROSITE" id="PS51066">
    <property type="entry name" value="ZF_FPG_2"/>
    <property type="match status" value="1"/>
</dbReference>
<dbReference type="PANTHER" id="PTHR15905">
    <property type="entry name" value="GOLGI-ASSOCIATED KINASE 1B-RELATED"/>
    <property type="match status" value="1"/>
</dbReference>
<evidence type="ECO:0000256" key="5">
    <source>
        <dbReference type="ARBA" id="ARBA00007691"/>
    </source>
</evidence>
<dbReference type="FunFam" id="1.10.8.50:FF:000008">
    <property type="entry name" value="Nei-like DNA glycosylase 3"/>
    <property type="match status" value="1"/>
</dbReference>
<evidence type="ECO:0000256" key="9">
    <source>
        <dbReference type="ARBA" id="ARBA00022723"/>
    </source>
</evidence>
<keyword evidence="20" id="KW-0539">Nucleus</keyword>
<evidence type="ECO:0000256" key="11">
    <source>
        <dbReference type="ARBA" id="ARBA00022763"/>
    </source>
</evidence>
<evidence type="ECO:0000259" key="33">
    <source>
        <dbReference type="PROSITE" id="PS51068"/>
    </source>
</evidence>
<dbReference type="AlphaFoldDB" id="A0A8J4XA17"/>
<feature type="domain" description="FPG-type" evidence="32">
    <location>
        <begin position="707"/>
        <end position="741"/>
    </location>
</feature>
<name>A0A8J4XA17_CLAMG</name>
<evidence type="ECO:0000256" key="4">
    <source>
        <dbReference type="ARBA" id="ARBA00004555"/>
    </source>
</evidence>
<dbReference type="GO" id="GO:0008270">
    <property type="term" value="F:zinc ion binding"/>
    <property type="evidence" value="ECO:0007669"/>
    <property type="project" value="UniProtKB-KW"/>
</dbReference>
<keyword evidence="36" id="KW-1185">Reference proteome</keyword>
<keyword evidence="21" id="KW-0511">Multifunctional enzyme</keyword>
<evidence type="ECO:0000256" key="30">
    <source>
        <dbReference type="SAM" id="Phobius"/>
    </source>
</evidence>
<keyword evidence="18" id="KW-0234">DNA repair</keyword>
<dbReference type="PROSITE" id="PS50199">
    <property type="entry name" value="ZF_RANBP2_2"/>
    <property type="match status" value="1"/>
</dbReference>
<keyword evidence="12 28" id="KW-0863">Zinc-finger</keyword>
<dbReference type="EC" id="4.2.99.18" evidence="7"/>
<keyword evidence="11" id="KW-0227">DNA damage</keyword>
<comment type="catalytic activity">
    <reaction evidence="23">
        <text>2'-deoxyribonucleotide-(2'-deoxyribose 5'-phosphate)-2'-deoxyribonucleotide-DNA = a 3'-end 2'-deoxyribonucleotide-(2,3-dehydro-2,3-deoxyribose 5'-phosphate)-DNA + a 5'-end 5'-phospho-2'-deoxyribonucleoside-DNA + H(+)</text>
        <dbReference type="Rhea" id="RHEA:66592"/>
        <dbReference type="Rhea" id="RHEA-COMP:13180"/>
        <dbReference type="Rhea" id="RHEA-COMP:16897"/>
        <dbReference type="Rhea" id="RHEA-COMP:17067"/>
        <dbReference type="ChEBI" id="CHEBI:15378"/>
        <dbReference type="ChEBI" id="CHEBI:136412"/>
        <dbReference type="ChEBI" id="CHEBI:157695"/>
        <dbReference type="ChEBI" id="CHEBI:167181"/>
        <dbReference type="EC" id="4.2.99.18"/>
    </reaction>
</comment>
<dbReference type="GO" id="GO:0005794">
    <property type="term" value="C:Golgi apparatus"/>
    <property type="evidence" value="ECO:0007669"/>
    <property type="project" value="UniProtKB-SubCell"/>
</dbReference>
<evidence type="ECO:0000256" key="23">
    <source>
        <dbReference type="ARBA" id="ARBA00044632"/>
    </source>
</evidence>
<feature type="transmembrane region" description="Helical" evidence="30">
    <location>
        <begin position="39"/>
        <end position="57"/>
    </location>
</feature>
<dbReference type="GO" id="GO:0003684">
    <property type="term" value="F:damaged DNA binding"/>
    <property type="evidence" value="ECO:0007669"/>
    <property type="project" value="InterPro"/>
</dbReference>
<evidence type="ECO:0000259" key="34">
    <source>
        <dbReference type="PROSITE" id="PS51999"/>
    </source>
</evidence>
<feature type="domain" description="GRF-type" evidence="34">
    <location>
        <begin position="935"/>
        <end position="973"/>
    </location>
</feature>
<feature type="non-terminal residue" evidence="35">
    <location>
        <position position="1"/>
    </location>
</feature>
<keyword evidence="9" id="KW-0479">Metal-binding</keyword>
<evidence type="ECO:0000256" key="24">
    <source>
        <dbReference type="ARBA" id="ARBA00073168"/>
    </source>
</evidence>
<evidence type="ECO:0000313" key="36">
    <source>
        <dbReference type="Proteomes" id="UP000727407"/>
    </source>
</evidence>
<comment type="similarity">
    <text evidence="5">Belongs to the GASK family.</text>
</comment>
<evidence type="ECO:0000256" key="2">
    <source>
        <dbReference type="ARBA" id="ARBA00004286"/>
    </source>
</evidence>
<keyword evidence="19" id="KW-0456">Lyase</keyword>
<protein>
    <recommendedName>
        <fullName evidence="24">Endonuclease 8-like 3</fullName>
        <ecNumber evidence="7">4.2.99.18</ecNumber>
    </recommendedName>
    <alternativeName>
        <fullName evidence="25">DNA glycosylase/AP lyase Neil3</fullName>
    </alternativeName>
    <alternativeName>
        <fullName evidence="27">Endonuclease VIII-like 3</fullName>
    </alternativeName>
    <alternativeName>
        <fullName evidence="26">Nei-like protein 3</fullName>
    </alternativeName>
</protein>
<keyword evidence="14" id="KW-0862">Zinc</keyword>
<accession>A0A8J4XA17</accession>
<evidence type="ECO:0000256" key="27">
    <source>
        <dbReference type="ARBA" id="ARBA00083341"/>
    </source>
</evidence>
<feature type="compositionally biased region" description="Basic and acidic residues" evidence="29">
    <location>
        <begin position="127"/>
        <end position="141"/>
    </location>
</feature>
<keyword evidence="30" id="KW-1133">Transmembrane helix</keyword>
<evidence type="ECO:0000256" key="13">
    <source>
        <dbReference type="ARBA" id="ARBA00022801"/>
    </source>
</evidence>
<evidence type="ECO:0000256" key="3">
    <source>
        <dbReference type="ARBA" id="ARBA00004308"/>
    </source>
</evidence>
<keyword evidence="30" id="KW-0812">Transmembrane</keyword>
<feature type="compositionally biased region" description="Polar residues" evidence="29">
    <location>
        <begin position="917"/>
        <end position="930"/>
    </location>
</feature>
<evidence type="ECO:0000256" key="18">
    <source>
        <dbReference type="ARBA" id="ARBA00023204"/>
    </source>
</evidence>
<evidence type="ECO:0000256" key="26">
    <source>
        <dbReference type="ARBA" id="ARBA00082922"/>
    </source>
</evidence>
<evidence type="ECO:0000256" key="16">
    <source>
        <dbReference type="ARBA" id="ARBA00023125"/>
    </source>
</evidence>
<evidence type="ECO:0000313" key="35">
    <source>
        <dbReference type="EMBL" id="KAF5898938.1"/>
    </source>
</evidence>
<keyword evidence="8" id="KW-0158">Chromosome</keyword>
<dbReference type="GO" id="GO:0006284">
    <property type="term" value="P:base-excision repair"/>
    <property type="evidence" value="ECO:0007669"/>
    <property type="project" value="InterPro"/>
</dbReference>
<dbReference type="InterPro" id="IPR001876">
    <property type="entry name" value="Znf_RanBP2"/>
</dbReference>
<comment type="caution">
    <text evidence="35">The sequence shown here is derived from an EMBL/GenBank/DDBJ whole genome shotgun (WGS) entry which is preliminary data.</text>
</comment>
<dbReference type="InterPro" id="IPR010666">
    <property type="entry name" value="Znf_GRF"/>
</dbReference>
<evidence type="ECO:0000256" key="1">
    <source>
        <dbReference type="ARBA" id="ARBA00004123"/>
    </source>
</evidence>
<keyword evidence="17 30" id="KW-0472">Membrane</keyword>
<dbReference type="Proteomes" id="UP000727407">
    <property type="component" value="Unassembled WGS sequence"/>
</dbReference>
<dbReference type="SUPFAM" id="SSF46946">
    <property type="entry name" value="S13-like H2TH domain"/>
    <property type="match status" value="1"/>
</dbReference>
<evidence type="ECO:0000256" key="21">
    <source>
        <dbReference type="ARBA" id="ARBA00023268"/>
    </source>
</evidence>
<evidence type="ECO:0000256" key="8">
    <source>
        <dbReference type="ARBA" id="ARBA00022454"/>
    </source>
</evidence>
<dbReference type="Gene3D" id="3.20.190.10">
    <property type="entry name" value="MutM-like, N-terminal"/>
    <property type="match status" value="1"/>
</dbReference>
<keyword evidence="16" id="KW-0238">DNA-binding</keyword>
<evidence type="ECO:0000256" key="29">
    <source>
        <dbReference type="SAM" id="MobiDB-lite"/>
    </source>
</evidence>
<feature type="region of interest" description="Disordered" evidence="29">
    <location>
        <begin position="750"/>
        <end position="773"/>
    </location>
</feature>
<evidence type="ECO:0000259" key="31">
    <source>
        <dbReference type="PROSITE" id="PS50199"/>
    </source>
</evidence>
<dbReference type="GO" id="GO:0005654">
    <property type="term" value="C:nucleoplasm"/>
    <property type="evidence" value="ECO:0007669"/>
    <property type="project" value="UniProtKB-ARBA"/>
</dbReference>
<evidence type="ECO:0000256" key="15">
    <source>
        <dbReference type="ARBA" id="ARBA00023034"/>
    </source>
</evidence>
<dbReference type="GO" id="GO:0140078">
    <property type="term" value="F:class I DNA-(apurinic or apyrimidinic site) endonuclease activity"/>
    <property type="evidence" value="ECO:0007669"/>
    <property type="project" value="UniProtKB-EC"/>
</dbReference>
<feature type="region of interest" description="Disordered" evidence="29">
    <location>
        <begin position="111"/>
        <end position="141"/>
    </location>
</feature>
<dbReference type="SMART" id="SM01232">
    <property type="entry name" value="H2TH"/>
    <property type="match status" value="1"/>
</dbReference>
<comment type="similarity">
    <text evidence="6">Belongs to the FPG family.</text>
</comment>
<evidence type="ECO:0000256" key="25">
    <source>
        <dbReference type="ARBA" id="ARBA00081871"/>
    </source>
</evidence>
<feature type="domain" description="Formamidopyrimidine-DNA glycosylase catalytic" evidence="33">
    <location>
        <begin position="528"/>
        <end position="699"/>
    </location>
</feature>
<dbReference type="InterPro" id="IPR015886">
    <property type="entry name" value="H2TH_FPG"/>
</dbReference>
<evidence type="ECO:0000256" key="12">
    <source>
        <dbReference type="ARBA" id="ARBA00022771"/>
    </source>
</evidence>